<reference evidence="2" key="1">
    <citation type="journal article" date="2022" name="Microb. Genom.">
        <title>A global pangenome for the wheat fungal pathogen Pyrenophora tritici-repentis and prediction of effector protein structural homology.</title>
        <authorList>
            <person name="Moolhuijzen P.M."/>
            <person name="See P.T."/>
            <person name="Shi G."/>
            <person name="Powell H.R."/>
            <person name="Cockram J."/>
            <person name="Jorgensen L.N."/>
            <person name="Benslimane H."/>
            <person name="Strelkov S.E."/>
            <person name="Turner J."/>
            <person name="Liu Z."/>
            <person name="Moffat C.S."/>
        </authorList>
    </citation>
    <scope>NUCLEOTIDE SEQUENCE [LARGE SCALE GENOMIC DNA]</scope>
</reference>
<dbReference type="Gene3D" id="1.10.630.10">
    <property type="entry name" value="Cytochrome P450"/>
    <property type="match status" value="1"/>
</dbReference>
<protein>
    <submittedName>
        <fullName evidence="1">Cytochrome P450</fullName>
    </submittedName>
</protein>
<dbReference type="EMBL" id="NRDI02000054">
    <property type="protein sequence ID" value="KAI1507154.1"/>
    <property type="molecule type" value="Genomic_DNA"/>
</dbReference>
<name>A0A922MZR4_9PLEO</name>
<keyword evidence="2" id="KW-1185">Reference proteome</keyword>
<dbReference type="GO" id="GO:0016705">
    <property type="term" value="F:oxidoreductase activity, acting on paired donors, with incorporation or reduction of molecular oxygen"/>
    <property type="evidence" value="ECO:0007669"/>
    <property type="project" value="InterPro"/>
</dbReference>
<dbReference type="GO" id="GO:0004497">
    <property type="term" value="F:monooxygenase activity"/>
    <property type="evidence" value="ECO:0007669"/>
    <property type="project" value="InterPro"/>
</dbReference>
<dbReference type="InterPro" id="IPR036396">
    <property type="entry name" value="Cyt_P450_sf"/>
</dbReference>
<organism evidence="1 2">
    <name type="scientific">Pyrenophora tritici-repentis</name>
    <dbReference type="NCBI Taxonomy" id="45151"/>
    <lineage>
        <taxon>Eukaryota</taxon>
        <taxon>Fungi</taxon>
        <taxon>Dikarya</taxon>
        <taxon>Ascomycota</taxon>
        <taxon>Pezizomycotina</taxon>
        <taxon>Dothideomycetes</taxon>
        <taxon>Pleosporomycetidae</taxon>
        <taxon>Pleosporales</taxon>
        <taxon>Pleosporineae</taxon>
        <taxon>Pleosporaceae</taxon>
        <taxon>Pyrenophora</taxon>
    </lineage>
</organism>
<accession>A0A922MZR4</accession>
<sequence length="143" mass="15432">MSPGFLRNVAAPNIYTQACQLLRLWQTKARIASGRPFDASDDIFKAALDAVFGFAFGPSWPHSALQPTMDAVKSMDELPGTDTDSPVTFREGPSDEVVAATLELVAAVEKVQGTSMKLTWALLSLTPAVRRARRGAGSPGRRR</sequence>
<dbReference type="GO" id="GO:0005506">
    <property type="term" value="F:iron ion binding"/>
    <property type="evidence" value="ECO:0007669"/>
    <property type="project" value="InterPro"/>
</dbReference>
<comment type="caution">
    <text evidence="1">The sequence shown here is derived from an EMBL/GenBank/DDBJ whole genome shotgun (WGS) entry which is preliminary data.</text>
</comment>
<dbReference type="GO" id="GO:0020037">
    <property type="term" value="F:heme binding"/>
    <property type="evidence" value="ECO:0007669"/>
    <property type="project" value="InterPro"/>
</dbReference>
<dbReference type="AlphaFoldDB" id="A0A922MZR4"/>
<proteinExistence type="predicted"/>
<dbReference type="Proteomes" id="UP000249757">
    <property type="component" value="Unassembled WGS sequence"/>
</dbReference>
<evidence type="ECO:0000313" key="2">
    <source>
        <dbReference type="Proteomes" id="UP000249757"/>
    </source>
</evidence>
<evidence type="ECO:0000313" key="1">
    <source>
        <dbReference type="EMBL" id="KAI1507154.1"/>
    </source>
</evidence>
<gene>
    <name evidence="1" type="ORF">Ptr86124_013904</name>
</gene>
<dbReference type="OrthoDB" id="1470350at2759"/>